<protein>
    <submittedName>
        <fullName evidence="2">PIF-1</fullName>
    </submittedName>
</protein>
<keyword evidence="1" id="KW-1133">Transmembrane helix</keyword>
<evidence type="ECO:0000313" key="2">
    <source>
        <dbReference type="EMBL" id="AKR17436.1"/>
    </source>
</evidence>
<dbReference type="Pfam" id="PF05092">
    <property type="entry name" value="PIF"/>
    <property type="match status" value="1"/>
</dbReference>
<evidence type="ECO:0000313" key="3">
    <source>
        <dbReference type="Proteomes" id="UP000202962"/>
    </source>
</evidence>
<proteinExistence type="predicted"/>
<keyword evidence="1" id="KW-0472">Membrane</keyword>
<dbReference type="Proteomes" id="UP000202962">
    <property type="component" value="Segment"/>
</dbReference>
<reference evidence="2 3" key="1">
    <citation type="submission" date="2015-03" db="EMBL/GenBank/DDBJ databases">
        <title>The complete genome sequence of Mocis sp. granulovirus.</title>
        <authorList>
            <person name="Ardisson-Araujo D.M.P."/>
            <person name="Melo F.L."/>
            <person name="Sosa-Gomez D.R."/>
            <person name="Ribeiro B.M."/>
        </authorList>
    </citation>
    <scope>NUCLEOTIDE SEQUENCE [LARGE SCALE GENOMIC DNA]</scope>
    <source>
        <strain evidence="2">Southern Brazil</strain>
    </source>
</reference>
<dbReference type="KEGG" id="vg:27429773"/>
<dbReference type="EMBL" id="KR011718">
    <property type="protein sequence ID" value="AKR17436.1"/>
    <property type="molecule type" value="Genomic_DNA"/>
</dbReference>
<name>A0A162GVQ1_9BBAC</name>
<dbReference type="OrthoDB" id="1963at10239"/>
<feature type="transmembrane region" description="Helical" evidence="1">
    <location>
        <begin position="6"/>
        <end position="25"/>
    </location>
</feature>
<keyword evidence="1" id="KW-0812">Transmembrane</keyword>
<sequence>MNYPLYVVLVIMMVVMVLLHAVNLYNNMEPVIVPEDELVIYDNSRVPEIEPPKIITIEENELSCHETLTPCATDATCQLCQEALAKCYTFTENVILELPNGDTQVMQPGESFCLALDSKQARACNPHTGTWVMRQVDTSNYAIICHCDFPGLVIQTTIYDDCDIEVGCRPYGRLASLYTTPLECECDNGYHPDRNEHAPFCRPSVVRDVRADPAFFHRPPCRDGYVSTRHPGIHEDVRRNFEFEVCIPDPCSIDPVTGEHHEGRLVHYTNQAPFNQSITMCMCDLQFNLYPVYSLYSILDQHYGNDTVMANACIQPLTVSRHRDAVRSDIKVFWGNSSVKSNADMVFQVNTIDVKLRYLPLLVRRTTQHPRQNLSTDFIMKFQITSCYFQIVSNSDVKDIYQYWWDYNFKRRHNNNNCPLPGVGQCHRTCTTGNVSTRCNPCINNTVESSFRQQCYFVRQTRLVDGFGEIGQLCMGNTATYYKRGDEPVTYFLNGLFALDYGYGRPKENQTIYFVKSSECLADQQYQNVAVIMDSYSWYSM</sequence>
<dbReference type="InterPro" id="IPR007784">
    <property type="entry name" value="PIR"/>
</dbReference>
<accession>A0A162GVQ1</accession>
<organism evidence="2 3">
    <name type="scientific">Mocis latipes granulovirus</name>
    <dbReference type="NCBI Taxonomy" id="2072024"/>
    <lineage>
        <taxon>Viruses</taxon>
        <taxon>Viruses incertae sedis</taxon>
        <taxon>Naldaviricetes</taxon>
        <taxon>Lefavirales</taxon>
        <taxon>Baculoviridae</taxon>
        <taxon>Betabaculovirus</taxon>
        <taxon>Betabaculovirus molatipedis</taxon>
    </lineage>
</organism>
<evidence type="ECO:0000256" key="1">
    <source>
        <dbReference type="SAM" id="Phobius"/>
    </source>
</evidence>
<keyword evidence="3" id="KW-1185">Reference proteome</keyword>